<keyword evidence="2" id="KW-1185">Reference proteome</keyword>
<evidence type="ECO:0000313" key="1">
    <source>
        <dbReference type="EMBL" id="GAV81032.1"/>
    </source>
</evidence>
<organism evidence="1 2">
    <name type="scientific">Cephalotus follicularis</name>
    <name type="common">Albany pitcher plant</name>
    <dbReference type="NCBI Taxonomy" id="3775"/>
    <lineage>
        <taxon>Eukaryota</taxon>
        <taxon>Viridiplantae</taxon>
        <taxon>Streptophyta</taxon>
        <taxon>Embryophyta</taxon>
        <taxon>Tracheophyta</taxon>
        <taxon>Spermatophyta</taxon>
        <taxon>Magnoliopsida</taxon>
        <taxon>eudicotyledons</taxon>
        <taxon>Gunneridae</taxon>
        <taxon>Pentapetalae</taxon>
        <taxon>rosids</taxon>
        <taxon>fabids</taxon>
        <taxon>Oxalidales</taxon>
        <taxon>Cephalotaceae</taxon>
        <taxon>Cephalotus</taxon>
    </lineage>
</organism>
<proteinExistence type="predicted"/>
<protein>
    <recommendedName>
        <fullName evidence="3">Zf-RVT domain-containing protein</fullName>
    </recommendedName>
</protein>
<dbReference type="InParanoid" id="A0A1Q3CLP3"/>
<gene>
    <name evidence="1" type="ORF">CFOL_v3_24491</name>
</gene>
<name>A0A1Q3CLP3_CEPFO</name>
<accession>A0A1Q3CLP3</accession>
<reference evidence="2" key="1">
    <citation type="submission" date="2016-04" db="EMBL/GenBank/DDBJ databases">
        <title>Cephalotus genome sequencing.</title>
        <authorList>
            <person name="Fukushima K."/>
            <person name="Hasebe M."/>
            <person name="Fang X."/>
        </authorList>
    </citation>
    <scope>NUCLEOTIDE SEQUENCE [LARGE SCALE GENOMIC DNA]</scope>
    <source>
        <strain evidence="2">cv. St1</strain>
    </source>
</reference>
<dbReference type="OrthoDB" id="1001947at2759"/>
<dbReference type="AlphaFoldDB" id="A0A1Q3CLP3"/>
<dbReference type="PANTHER" id="PTHR33116:SF78">
    <property type="entry name" value="OS12G0587133 PROTEIN"/>
    <property type="match status" value="1"/>
</dbReference>
<dbReference type="Proteomes" id="UP000187406">
    <property type="component" value="Unassembled WGS sequence"/>
</dbReference>
<comment type="caution">
    <text evidence="1">The sequence shown here is derived from an EMBL/GenBank/DDBJ whole genome shotgun (WGS) entry which is preliminary data.</text>
</comment>
<evidence type="ECO:0008006" key="3">
    <source>
        <dbReference type="Google" id="ProtNLM"/>
    </source>
</evidence>
<feature type="non-terminal residue" evidence="1">
    <location>
        <position position="1"/>
    </location>
</feature>
<dbReference type="EMBL" id="BDDD01002310">
    <property type="protein sequence ID" value="GAV81032.1"/>
    <property type="molecule type" value="Genomic_DNA"/>
</dbReference>
<sequence>LMECEKIMRAFLWAGSTDKRRAKVSWARVCSPKDEGSLGLRRVVDCNRATMMRLVWDILTDRSSLWVRWCKAEILKGCSIWRVEPKQSLSVTWKIILNLKAKVSAKLVYSVWEKLFLVLMVRSMVPKLFSDFKTRWQGNL</sequence>
<dbReference type="PANTHER" id="PTHR33116">
    <property type="entry name" value="REVERSE TRANSCRIPTASE ZINC-BINDING DOMAIN-CONTAINING PROTEIN-RELATED-RELATED"/>
    <property type="match status" value="1"/>
</dbReference>
<evidence type="ECO:0000313" key="2">
    <source>
        <dbReference type="Proteomes" id="UP000187406"/>
    </source>
</evidence>